<feature type="compositionally biased region" description="Basic and acidic residues" evidence="1">
    <location>
        <begin position="267"/>
        <end position="278"/>
    </location>
</feature>
<evidence type="ECO:0000259" key="2">
    <source>
        <dbReference type="Pfam" id="PF21743"/>
    </source>
</evidence>
<keyword evidence="4" id="KW-1185">Reference proteome</keyword>
<feature type="compositionally biased region" description="Low complexity" evidence="1">
    <location>
        <begin position="630"/>
        <end position="641"/>
    </location>
</feature>
<feature type="compositionally biased region" description="Basic and acidic residues" evidence="1">
    <location>
        <begin position="94"/>
        <end position="106"/>
    </location>
</feature>
<proteinExistence type="predicted"/>
<dbReference type="PANTHER" id="PTHR37384:SF1">
    <property type="entry name" value="OS01G0835600 PROTEIN"/>
    <property type="match status" value="1"/>
</dbReference>
<feature type="compositionally biased region" description="Polar residues" evidence="1">
    <location>
        <begin position="110"/>
        <end position="129"/>
    </location>
</feature>
<comment type="caution">
    <text evidence="3">The sequence shown here is derived from an EMBL/GenBank/DDBJ whole genome shotgun (WGS) entry which is preliminary data.</text>
</comment>
<gene>
    <name evidence="3" type="ORF">Ae201684_015473</name>
</gene>
<dbReference type="Proteomes" id="UP000481153">
    <property type="component" value="Unassembled WGS sequence"/>
</dbReference>
<feature type="compositionally biased region" description="Polar residues" evidence="1">
    <location>
        <begin position="356"/>
        <end position="375"/>
    </location>
</feature>
<evidence type="ECO:0000256" key="1">
    <source>
        <dbReference type="SAM" id="MobiDB-lite"/>
    </source>
</evidence>
<feature type="compositionally biased region" description="Polar residues" evidence="1">
    <location>
        <begin position="661"/>
        <end position="670"/>
    </location>
</feature>
<accession>A0A6G0WGJ4</accession>
<reference evidence="3 4" key="1">
    <citation type="submission" date="2019-07" db="EMBL/GenBank/DDBJ databases">
        <title>Genomics analysis of Aphanomyces spp. identifies a new class of oomycete effector associated with host adaptation.</title>
        <authorList>
            <person name="Gaulin E."/>
        </authorList>
    </citation>
    <scope>NUCLEOTIDE SEQUENCE [LARGE SCALE GENOMIC DNA]</scope>
    <source>
        <strain evidence="3 4">ATCC 201684</strain>
    </source>
</reference>
<dbReference type="InterPro" id="IPR047365">
    <property type="entry name" value="Tudor_AtPTM-like"/>
</dbReference>
<feature type="region of interest" description="Disordered" evidence="1">
    <location>
        <begin position="188"/>
        <end position="279"/>
    </location>
</feature>
<feature type="compositionally biased region" description="Basic and acidic residues" evidence="1">
    <location>
        <begin position="766"/>
        <end position="776"/>
    </location>
</feature>
<feature type="domain" description="PTM/DIR17-like Tudor" evidence="2">
    <location>
        <begin position="291"/>
        <end position="333"/>
    </location>
</feature>
<dbReference type="EMBL" id="VJMJ01000220">
    <property type="protein sequence ID" value="KAF0726255.1"/>
    <property type="molecule type" value="Genomic_DNA"/>
</dbReference>
<feature type="compositionally biased region" description="Polar residues" evidence="1">
    <location>
        <begin position="585"/>
        <end position="594"/>
    </location>
</feature>
<feature type="region of interest" description="Disordered" evidence="1">
    <location>
        <begin position="698"/>
        <end position="861"/>
    </location>
</feature>
<evidence type="ECO:0000313" key="4">
    <source>
        <dbReference type="Proteomes" id="UP000481153"/>
    </source>
</evidence>
<dbReference type="AlphaFoldDB" id="A0A6G0WGJ4"/>
<feature type="compositionally biased region" description="Basic and acidic residues" evidence="1">
    <location>
        <begin position="849"/>
        <end position="861"/>
    </location>
</feature>
<dbReference type="Pfam" id="PF21743">
    <property type="entry name" value="PTM_DIR17_Tudor"/>
    <property type="match status" value="1"/>
</dbReference>
<feature type="region of interest" description="Disordered" evidence="1">
    <location>
        <begin position="568"/>
        <end position="600"/>
    </location>
</feature>
<feature type="compositionally biased region" description="Basic and acidic residues" evidence="1">
    <location>
        <begin position="1"/>
        <end position="27"/>
    </location>
</feature>
<feature type="region of interest" description="Disordered" evidence="1">
    <location>
        <begin position="355"/>
        <end position="375"/>
    </location>
</feature>
<protein>
    <recommendedName>
        <fullName evidence="2">PTM/DIR17-like Tudor domain-containing protein</fullName>
    </recommendedName>
</protein>
<feature type="region of interest" description="Disordered" evidence="1">
    <location>
        <begin position="613"/>
        <end position="686"/>
    </location>
</feature>
<feature type="region of interest" description="Disordered" evidence="1">
    <location>
        <begin position="478"/>
        <end position="512"/>
    </location>
</feature>
<feature type="compositionally biased region" description="Low complexity" evidence="1">
    <location>
        <begin position="195"/>
        <end position="210"/>
    </location>
</feature>
<dbReference type="PANTHER" id="PTHR37384">
    <property type="entry name" value="OS01G0835600 PROTEIN"/>
    <property type="match status" value="1"/>
</dbReference>
<name>A0A6G0WGJ4_9STRA</name>
<sequence>MEEKEAPPLHLSSDKRRPPGPQNHEEQEIASPLIRKGYEGRVSVIQDRHAGQGNSSETESETDQKSYTEQEAVPPAATHERHERKPSSGSGEQHGFRERKDSDIDRAGSVLSSLLTRPGINSDSQTSAPTGAMQYGSRYTTDNAEPARHNPEAMMNNQEGVSNDGAHNSKDVRLPALAIKSGTSLPGGGFLRHGLPPANLQSQPQQQQLQRDASPMVSNAIATAEMSNRPRPEVHPSNNRGWNPARPHNLENGEQTNSPNRPPSYESKLHVSTTREDYDYPTYQPPESFVGQRIAKTFAGHGRFVGQVVKYNAQTELFTVVYADGDTEELTRENTMNLLIEDKRIQQNKPRETIRRPQTTTEHPGFNTAPSQQQSLVASAQTPLPVSEREMEILNTLFEKHAWPVLSENGWKSEVRGSSYYFYPSWSGKNSREPDYFNSVLSTMKYIAMHGDLLRMCFPVEVHATIFSILEPTRNSVAPPKRMAEDVSQQQPLQQPPSMKRIKAESPHHHPRADAPFARRLEQPYYGEGPPQQQPYREAYPNDMARRPAPAEHPVSSHANHPYARQEEDAFNRGPPRAYAPSPQRPISPTSNNGALRYSAPRNPHYREEVFEPPRQHQQHPMGPNVYTGPPQMSQPQSPRRMQSEMKMTSRPPMQQHHHYPSSNQDSRPMSSQSPSIHHHSHQHHPSVVLNNSARQDVRYTQPPPPRPLGQRANTISMSDLDKSAPAQSVGGGRPQLPDHAAPRTRMFANEQSLPAVAPPPAYPRIRREWDDRYGAPEDPNASSSAYRQQEAPPPAQDRMYPSDRYGSAPSNPPDAYYDPHHAAQQNQRGFHARLEPFQRGPDPSTNPDRVHDYQYNRRLQ</sequence>
<feature type="region of interest" description="Disordered" evidence="1">
    <location>
        <begin position="1"/>
        <end position="169"/>
    </location>
</feature>
<dbReference type="VEuPathDB" id="FungiDB:AeMF1_010090"/>
<organism evidence="3 4">
    <name type="scientific">Aphanomyces euteiches</name>
    <dbReference type="NCBI Taxonomy" id="100861"/>
    <lineage>
        <taxon>Eukaryota</taxon>
        <taxon>Sar</taxon>
        <taxon>Stramenopiles</taxon>
        <taxon>Oomycota</taxon>
        <taxon>Saprolegniomycetes</taxon>
        <taxon>Saprolegniales</taxon>
        <taxon>Verrucalvaceae</taxon>
        <taxon>Aphanomyces</taxon>
    </lineage>
</organism>
<evidence type="ECO:0000313" key="3">
    <source>
        <dbReference type="EMBL" id="KAF0726255.1"/>
    </source>
</evidence>